<accession>A0A652YNB7</accession>
<dbReference type="AlphaFoldDB" id="A0A652YNB7"/>
<reference evidence="1" key="1">
    <citation type="submission" date="2019-07" db="EMBL/GenBank/DDBJ databases">
        <title>Genomic Encyclopedia of Type Strains, Phase IV (KMG-IV): sequencing the most valuable type-strain genomes for metagenomic binning, comparative biology and taxonomic classification.</title>
        <authorList>
            <person name="Goeker M."/>
        </authorList>
    </citation>
    <scope>NUCLEOTIDE SEQUENCE</scope>
    <source>
        <strain evidence="1">DSM 44596</strain>
    </source>
</reference>
<gene>
    <name evidence="1" type="ORF">FNL38_105513</name>
</gene>
<evidence type="ECO:0000313" key="1">
    <source>
        <dbReference type="EMBL" id="TYQ03358.1"/>
    </source>
</evidence>
<dbReference type="EMBL" id="VNIQ01000005">
    <property type="protein sequence ID" value="TYQ03358.1"/>
    <property type="molecule type" value="Genomic_DNA"/>
</dbReference>
<name>A0A652YNB7_NOCGL</name>
<sequence>MTNHEGNRTKAYPTVSREPALIGFRNTDTNSKPTCLTL</sequence>
<protein>
    <submittedName>
        <fullName evidence="1">Uncharacterized protein</fullName>
    </submittedName>
</protein>
<organism evidence="1">
    <name type="scientific">Nocardia globerula</name>
    <dbReference type="NCBI Taxonomy" id="1818"/>
    <lineage>
        <taxon>Bacteria</taxon>
        <taxon>Bacillati</taxon>
        <taxon>Actinomycetota</taxon>
        <taxon>Actinomycetes</taxon>
        <taxon>Mycobacteriales</taxon>
        <taxon>Nocardiaceae</taxon>
        <taxon>Nocardia</taxon>
    </lineage>
</organism>
<comment type="caution">
    <text evidence="1">The sequence shown here is derived from an EMBL/GenBank/DDBJ whole genome shotgun (WGS) entry which is preliminary data.</text>
</comment>
<proteinExistence type="predicted"/>